<dbReference type="SUPFAM" id="SSF53448">
    <property type="entry name" value="Nucleotide-diphospho-sugar transferases"/>
    <property type="match status" value="1"/>
</dbReference>
<dbReference type="Gene3D" id="3.90.550.10">
    <property type="entry name" value="Spore Coat Polysaccharide Biosynthesis Protein SpsA, Chain A"/>
    <property type="match status" value="1"/>
</dbReference>
<dbReference type="EMBL" id="CP094970">
    <property type="protein sequence ID" value="UYM04034.1"/>
    <property type="molecule type" value="Genomic_DNA"/>
</dbReference>
<dbReference type="AlphaFoldDB" id="A0AA46YJX5"/>
<feature type="domain" description="Mannose-1-phosphate guanyltransferase C-terminal" evidence="3">
    <location>
        <begin position="251"/>
        <end position="331"/>
    </location>
</feature>
<dbReference type="InterPro" id="IPR056729">
    <property type="entry name" value="GMPPB_C"/>
</dbReference>
<organism evidence="4 5">
    <name type="scientific">Solicola gregarius</name>
    <dbReference type="NCBI Taxonomy" id="2908642"/>
    <lineage>
        <taxon>Bacteria</taxon>
        <taxon>Bacillati</taxon>
        <taxon>Actinomycetota</taxon>
        <taxon>Actinomycetes</taxon>
        <taxon>Propionibacteriales</taxon>
        <taxon>Nocardioidaceae</taxon>
        <taxon>Solicola</taxon>
    </lineage>
</organism>
<dbReference type="InterPro" id="IPR029044">
    <property type="entry name" value="Nucleotide-diphossugar_trans"/>
</dbReference>
<proteinExistence type="inferred from homology"/>
<comment type="similarity">
    <text evidence="1">Belongs to the transferase hexapeptide repeat family.</text>
</comment>
<dbReference type="InterPro" id="IPR050486">
    <property type="entry name" value="Mannose-1P_guanyltransferase"/>
</dbReference>
<dbReference type="CDD" id="cd04181">
    <property type="entry name" value="NTP_transferase"/>
    <property type="match status" value="1"/>
</dbReference>
<keyword evidence="5" id="KW-1185">Reference proteome</keyword>
<gene>
    <name evidence="4" type="ORF">L0C25_15960</name>
</gene>
<reference evidence="4" key="1">
    <citation type="submission" date="2022-01" db="EMBL/GenBank/DDBJ databases">
        <title>Nocardioidaceae gen. sp. A5X3R13.</title>
        <authorList>
            <person name="Lopez Marin M.A."/>
            <person name="Uhlik O."/>
        </authorList>
    </citation>
    <scope>NUCLEOTIDE SEQUENCE</scope>
    <source>
        <strain evidence="4">A5X3R13</strain>
    </source>
</reference>
<evidence type="ECO:0000259" key="3">
    <source>
        <dbReference type="Pfam" id="PF25087"/>
    </source>
</evidence>
<feature type="domain" description="Nucleotidyl transferase" evidence="2">
    <location>
        <begin position="3"/>
        <end position="233"/>
    </location>
</feature>
<dbReference type="Gene3D" id="2.160.10.10">
    <property type="entry name" value="Hexapeptide repeat proteins"/>
    <property type="match status" value="1"/>
</dbReference>
<dbReference type="InterPro" id="IPR005835">
    <property type="entry name" value="NTP_transferase_dom"/>
</dbReference>
<dbReference type="Pfam" id="PF00483">
    <property type="entry name" value="NTP_transferase"/>
    <property type="match status" value="1"/>
</dbReference>
<evidence type="ECO:0000313" key="5">
    <source>
        <dbReference type="Proteomes" id="UP001164390"/>
    </source>
</evidence>
<name>A0AA46YJX5_9ACTN</name>
<evidence type="ECO:0000256" key="1">
    <source>
        <dbReference type="ARBA" id="ARBA00007274"/>
    </source>
</evidence>
<dbReference type="PANTHER" id="PTHR22572">
    <property type="entry name" value="SUGAR-1-PHOSPHATE GUANYL TRANSFERASE"/>
    <property type="match status" value="1"/>
</dbReference>
<dbReference type="KEGG" id="sgrg:L0C25_15960"/>
<evidence type="ECO:0000259" key="2">
    <source>
        <dbReference type="Pfam" id="PF00483"/>
    </source>
</evidence>
<dbReference type="Pfam" id="PF25087">
    <property type="entry name" value="GMPPB_C"/>
    <property type="match status" value="1"/>
</dbReference>
<dbReference type="Proteomes" id="UP001164390">
    <property type="component" value="Chromosome"/>
</dbReference>
<dbReference type="RefSeq" id="WP_271632676.1">
    <property type="nucleotide sequence ID" value="NZ_CP094970.1"/>
</dbReference>
<evidence type="ECO:0000313" key="4">
    <source>
        <dbReference type="EMBL" id="UYM04034.1"/>
    </source>
</evidence>
<sequence length="355" mass="36837">MRAIIIAGGFGSRLRPLTTRHPKHVLPVAGVPFLMHQISKLADADITEVVLAASYRADQFEPIVTAAKGIGVTVRVETEDHPLGTGGAIRHAAESMAMRPDEGVVVLNGDQLSGHSIALQAEEFAAARADVSLHLVEVADPRAYGCVPTDDAGRVTAFLEKSPDPVTNQINAGCYVFRRSVIDAIPAGAEVSVERETFPELLRSGAAIIGHVEDRYWLDVGTPEALVQASRDIVTGAVRTPAYPYTPSERYVESGAEVHSRASVRGGSAVSRGARLGANARVDGSVVMGGAVIADGAAVIDSVVGPGARVGMRTTLRGTALGDDAMVGADCELTAGARVACGATIPDGAIRFSSG</sequence>
<protein>
    <submittedName>
        <fullName evidence="4">NDP-sugar synthase</fullName>
    </submittedName>
</protein>
<accession>A0AA46YJX5</accession>